<reference evidence="15" key="1">
    <citation type="journal article" date="2019" name="Int. J. Syst. Evol. Microbiol.">
        <title>The Global Catalogue of Microorganisms (GCM) 10K type strain sequencing project: providing services to taxonomists for standard genome sequencing and annotation.</title>
        <authorList>
            <consortium name="The Broad Institute Genomics Platform"/>
            <consortium name="The Broad Institute Genome Sequencing Center for Infectious Disease"/>
            <person name="Wu L."/>
            <person name="Ma J."/>
        </authorList>
    </citation>
    <scope>NUCLEOTIDE SEQUENCE [LARGE SCALE GENOMIC DNA]</scope>
    <source>
        <strain evidence="15">CGMCC 4.7645</strain>
    </source>
</reference>
<dbReference type="SUPFAM" id="SSF158472">
    <property type="entry name" value="HAMP domain-like"/>
    <property type="match status" value="1"/>
</dbReference>
<dbReference type="RefSeq" id="WP_378263572.1">
    <property type="nucleotide sequence ID" value="NZ_JBHUKR010000006.1"/>
</dbReference>
<comment type="subcellular location">
    <subcellularLocation>
        <location evidence="2">Cell membrane</location>
    </subcellularLocation>
</comment>
<evidence type="ECO:0000256" key="5">
    <source>
        <dbReference type="ARBA" id="ARBA00022679"/>
    </source>
</evidence>
<evidence type="ECO:0000256" key="4">
    <source>
        <dbReference type="ARBA" id="ARBA00022553"/>
    </source>
</evidence>
<dbReference type="PANTHER" id="PTHR45436:SF16">
    <property type="entry name" value="HISTIDINE KINASE"/>
    <property type="match status" value="1"/>
</dbReference>
<organism evidence="14 15">
    <name type="scientific">Amycolatopsis pigmentata</name>
    <dbReference type="NCBI Taxonomy" id="450801"/>
    <lineage>
        <taxon>Bacteria</taxon>
        <taxon>Bacillati</taxon>
        <taxon>Actinomycetota</taxon>
        <taxon>Actinomycetes</taxon>
        <taxon>Pseudonocardiales</taxon>
        <taxon>Pseudonocardiaceae</taxon>
        <taxon>Amycolatopsis</taxon>
    </lineage>
</organism>
<dbReference type="SMART" id="SM00304">
    <property type="entry name" value="HAMP"/>
    <property type="match status" value="1"/>
</dbReference>
<feature type="domain" description="Histidine kinase" evidence="12">
    <location>
        <begin position="143"/>
        <end position="354"/>
    </location>
</feature>
<dbReference type="Gene3D" id="1.10.287.130">
    <property type="match status" value="1"/>
</dbReference>
<dbReference type="CDD" id="cd00075">
    <property type="entry name" value="HATPase"/>
    <property type="match status" value="1"/>
</dbReference>
<keyword evidence="5" id="KW-0808">Transferase</keyword>
<feature type="transmembrane region" description="Helical" evidence="11">
    <location>
        <begin position="59"/>
        <end position="76"/>
    </location>
</feature>
<dbReference type="SUPFAM" id="SSF47384">
    <property type="entry name" value="Homodimeric domain of signal transducing histidine kinase"/>
    <property type="match status" value="1"/>
</dbReference>
<evidence type="ECO:0000256" key="2">
    <source>
        <dbReference type="ARBA" id="ARBA00004236"/>
    </source>
</evidence>
<evidence type="ECO:0000256" key="3">
    <source>
        <dbReference type="ARBA" id="ARBA00012438"/>
    </source>
</evidence>
<dbReference type="InterPro" id="IPR003661">
    <property type="entry name" value="HisK_dim/P_dom"/>
</dbReference>
<dbReference type="InterPro" id="IPR004358">
    <property type="entry name" value="Sig_transdc_His_kin-like_C"/>
</dbReference>
<comment type="caution">
    <text evidence="14">The sequence shown here is derived from an EMBL/GenBank/DDBJ whole genome shotgun (WGS) entry which is preliminary data.</text>
</comment>
<dbReference type="Gene3D" id="3.30.565.10">
    <property type="entry name" value="Histidine kinase-like ATPase, C-terminal domain"/>
    <property type="match status" value="1"/>
</dbReference>
<keyword evidence="4" id="KW-0597">Phosphoprotein</keyword>
<keyword evidence="10 11" id="KW-0472">Membrane</keyword>
<dbReference type="InterPro" id="IPR003660">
    <property type="entry name" value="HAMP_dom"/>
</dbReference>
<dbReference type="PANTHER" id="PTHR45436">
    <property type="entry name" value="SENSOR HISTIDINE KINASE YKOH"/>
    <property type="match status" value="1"/>
</dbReference>
<keyword evidence="8 11" id="KW-1133">Transmembrane helix</keyword>
<dbReference type="PROSITE" id="PS50109">
    <property type="entry name" value="HIS_KIN"/>
    <property type="match status" value="1"/>
</dbReference>
<evidence type="ECO:0000256" key="7">
    <source>
        <dbReference type="ARBA" id="ARBA00022777"/>
    </source>
</evidence>
<evidence type="ECO:0000259" key="13">
    <source>
        <dbReference type="PROSITE" id="PS50885"/>
    </source>
</evidence>
<accession>A0ABW5FR40</accession>
<dbReference type="InterPro" id="IPR036097">
    <property type="entry name" value="HisK_dim/P_sf"/>
</dbReference>
<dbReference type="SUPFAM" id="SSF55874">
    <property type="entry name" value="ATPase domain of HSP90 chaperone/DNA topoisomerase II/histidine kinase"/>
    <property type="match status" value="1"/>
</dbReference>
<dbReference type="InterPro" id="IPR036890">
    <property type="entry name" value="HATPase_C_sf"/>
</dbReference>
<evidence type="ECO:0000313" key="14">
    <source>
        <dbReference type="EMBL" id="MFD2416620.1"/>
    </source>
</evidence>
<comment type="catalytic activity">
    <reaction evidence="1">
        <text>ATP + protein L-histidine = ADP + protein N-phospho-L-histidine.</text>
        <dbReference type="EC" id="2.7.13.3"/>
    </reaction>
</comment>
<dbReference type="PRINTS" id="PR00344">
    <property type="entry name" value="BCTRLSENSOR"/>
</dbReference>
<keyword evidence="15" id="KW-1185">Reference proteome</keyword>
<sequence length="362" mass="38791">MTRSRASLRGRVELVAAGALLCGLVLAYPAVTGVQIVLGSFVADEICPSHTYCGNPWPAVGWLAGLVTLTGLVLWGRRAVARWAVRPLPDMATTIGQLGPRNLGQRLRLDDVDEELRVLASAVNDMLNRVAAGFEGQRRFASNASHELRTPLAVQRTLVEVAMITGDGKDPEVNRLAKQLLVVNERNERLIEGLLVLAEADRGLPGTVPVRLDELAASVLTAYADRLAEHDLTLHRDLTPRTVRGDPVLLERMIGNLVHNAIKYNDPGGRIEVVVADEPAFSVHNTGQRVPAESVTALFEPFRRLSADRTNHRDGAGLGLSIVRSIATAHGGTAAAAPGDEGGLRVTVSLPLISPESSAENE</sequence>
<evidence type="ECO:0000256" key="6">
    <source>
        <dbReference type="ARBA" id="ARBA00022692"/>
    </source>
</evidence>
<keyword evidence="9" id="KW-0902">Two-component regulatory system</keyword>
<evidence type="ECO:0000256" key="10">
    <source>
        <dbReference type="ARBA" id="ARBA00023136"/>
    </source>
</evidence>
<dbReference type="Pfam" id="PF02518">
    <property type="entry name" value="HATPase_c"/>
    <property type="match status" value="1"/>
</dbReference>
<dbReference type="EC" id="2.7.13.3" evidence="3"/>
<name>A0ABW5FR40_9PSEU</name>
<dbReference type="EMBL" id="JBHUKR010000006">
    <property type="protein sequence ID" value="MFD2416620.1"/>
    <property type="molecule type" value="Genomic_DNA"/>
</dbReference>
<dbReference type="CDD" id="cd00082">
    <property type="entry name" value="HisKA"/>
    <property type="match status" value="1"/>
</dbReference>
<evidence type="ECO:0000256" key="8">
    <source>
        <dbReference type="ARBA" id="ARBA00022989"/>
    </source>
</evidence>
<dbReference type="InterPro" id="IPR005467">
    <property type="entry name" value="His_kinase_dom"/>
</dbReference>
<keyword evidence="6 11" id="KW-0812">Transmembrane</keyword>
<proteinExistence type="predicted"/>
<evidence type="ECO:0000256" key="9">
    <source>
        <dbReference type="ARBA" id="ARBA00023012"/>
    </source>
</evidence>
<evidence type="ECO:0000256" key="11">
    <source>
        <dbReference type="SAM" id="Phobius"/>
    </source>
</evidence>
<evidence type="ECO:0000313" key="15">
    <source>
        <dbReference type="Proteomes" id="UP001597417"/>
    </source>
</evidence>
<evidence type="ECO:0000256" key="1">
    <source>
        <dbReference type="ARBA" id="ARBA00000085"/>
    </source>
</evidence>
<feature type="domain" description="HAMP" evidence="13">
    <location>
        <begin position="82"/>
        <end position="135"/>
    </location>
</feature>
<protein>
    <recommendedName>
        <fullName evidence="3">histidine kinase</fullName>
        <ecNumber evidence="3">2.7.13.3</ecNumber>
    </recommendedName>
</protein>
<dbReference type="SMART" id="SM00387">
    <property type="entry name" value="HATPase_c"/>
    <property type="match status" value="1"/>
</dbReference>
<evidence type="ECO:0000259" key="12">
    <source>
        <dbReference type="PROSITE" id="PS50109"/>
    </source>
</evidence>
<dbReference type="Pfam" id="PF00512">
    <property type="entry name" value="HisKA"/>
    <property type="match status" value="1"/>
</dbReference>
<dbReference type="PROSITE" id="PS50885">
    <property type="entry name" value="HAMP"/>
    <property type="match status" value="1"/>
</dbReference>
<dbReference type="InterPro" id="IPR003594">
    <property type="entry name" value="HATPase_dom"/>
</dbReference>
<dbReference type="SMART" id="SM00388">
    <property type="entry name" value="HisKA"/>
    <property type="match status" value="1"/>
</dbReference>
<dbReference type="GO" id="GO:0016301">
    <property type="term" value="F:kinase activity"/>
    <property type="evidence" value="ECO:0007669"/>
    <property type="project" value="UniProtKB-KW"/>
</dbReference>
<gene>
    <name evidence="14" type="ORF">ACFSXZ_09815</name>
</gene>
<dbReference type="Proteomes" id="UP001597417">
    <property type="component" value="Unassembled WGS sequence"/>
</dbReference>
<keyword evidence="7 14" id="KW-0418">Kinase</keyword>
<dbReference type="InterPro" id="IPR050428">
    <property type="entry name" value="TCS_sensor_his_kinase"/>
</dbReference>